<evidence type="ECO:0000313" key="2">
    <source>
        <dbReference type="Proteomes" id="UP000006250"/>
    </source>
</evidence>
<dbReference type="Proteomes" id="UP000006250">
    <property type="component" value="Unassembled WGS sequence"/>
</dbReference>
<comment type="caution">
    <text evidence="1">The sequence shown here is derived from an EMBL/GenBank/DDBJ whole genome shotgun (WGS) entry which is preliminary data.</text>
</comment>
<dbReference type="EMBL" id="AECZ01000008">
    <property type="protein sequence ID" value="EFL51739.1"/>
    <property type="molecule type" value="Genomic_DNA"/>
</dbReference>
<sequence>MPHAPIRAVSLDGLLALNPHLTLADILALWRWTGPSERLH</sequence>
<keyword evidence="2" id="KW-1185">Reference proteome</keyword>
<organism evidence="1 2">
    <name type="scientific">Solidesulfovibrio fructosivorans JJ]</name>
    <dbReference type="NCBI Taxonomy" id="596151"/>
    <lineage>
        <taxon>Bacteria</taxon>
        <taxon>Pseudomonadati</taxon>
        <taxon>Thermodesulfobacteriota</taxon>
        <taxon>Desulfovibrionia</taxon>
        <taxon>Desulfovibrionales</taxon>
        <taxon>Desulfovibrionaceae</taxon>
        <taxon>Solidesulfovibrio</taxon>
    </lineage>
</organism>
<reference evidence="1 2" key="1">
    <citation type="submission" date="2010-08" db="EMBL/GenBank/DDBJ databases">
        <title>The draft genome of Desulfovibrio fructosovorans JJ.</title>
        <authorList>
            <consortium name="US DOE Joint Genome Institute (JGI-PGF)"/>
            <person name="Lucas S."/>
            <person name="Copeland A."/>
            <person name="Lapidus A."/>
            <person name="Cheng J.-F."/>
            <person name="Bruce D."/>
            <person name="Goodwin L."/>
            <person name="Pitluck S."/>
            <person name="Land M.L."/>
            <person name="Hauser L."/>
            <person name="Chang Y.-J."/>
            <person name="Jeffries C."/>
            <person name="Wall J.D."/>
            <person name="Stahl D.A."/>
            <person name="Arkin A.P."/>
            <person name="Dehal P."/>
            <person name="Stolyar S.M."/>
            <person name="Hazen T.C."/>
            <person name="Woyke T.J."/>
        </authorList>
    </citation>
    <scope>NUCLEOTIDE SEQUENCE [LARGE SCALE GENOMIC DNA]</scope>
    <source>
        <strain evidence="1 2">JJ</strain>
    </source>
</reference>
<accession>E1JVE5</accession>
<gene>
    <name evidence="1" type="ORF">DesfrDRAFT_1594</name>
</gene>
<name>E1JVE5_SOLFR</name>
<evidence type="ECO:0000313" key="1">
    <source>
        <dbReference type="EMBL" id="EFL51739.1"/>
    </source>
</evidence>
<protein>
    <submittedName>
        <fullName evidence="1">Uncharacterized protein</fullName>
    </submittedName>
</protein>
<dbReference type="STRING" id="596151.DesfrDRAFT_1594"/>
<proteinExistence type="predicted"/>
<dbReference type="RefSeq" id="WP_005992762.1">
    <property type="nucleotide sequence ID" value="NZ_AECZ01000008.1"/>
</dbReference>
<dbReference type="eggNOG" id="ENOG5032FUZ">
    <property type="taxonomic scope" value="Bacteria"/>
</dbReference>
<dbReference type="AlphaFoldDB" id="E1JVE5"/>